<dbReference type="Proteomes" id="UP000269883">
    <property type="component" value="Chromosome"/>
</dbReference>
<dbReference type="AlphaFoldDB" id="A0A2Z6AZX1"/>
<dbReference type="PROSITE" id="PS51257">
    <property type="entry name" value="PROKAR_LIPOPROTEIN"/>
    <property type="match status" value="1"/>
</dbReference>
<sequence>MTLIKTFRLWIVAIVVAAVLGGCATTPMPMQDILPGDLFEPGGEALSTAQLTERVRSTAYVLLGEGHTVACDHRVQADILAALADVGLVSALGLEMVPMDKQPVLDRFNAGEINVDDLGKELDWKAIWGHSYAGYAPVFREAAERGVPLFALNVPKRVVRAVSANGLDGVEEADRQYLPSRIIPPTDDQVDSLHEEFERHQGMMTERKIKDEEERFLLIQSLWDTIMAENAVAVRGRLGGTMLILAGSGHVEYSWGIPHRLHALDADAGVLTIMPWRGLDDVDAEAGDLFFYCALTHSSRLGFTLEQFPGYAEVVAVAPETKAAKAGFMPGDRIETVQGMEAEDLWVLHKAAIQAKKDGVPLNFVVLRGEERVSLSLPLSHGKPEGE</sequence>
<evidence type="ECO:0000313" key="2">
    <source>
        <dbReference type="EMBL" id="BBD08817.1"/>
    </source>
</evidence>
<dbReference type="RefSeq" id="WP_172961711.1">
    <property type="nucleotide sequence ID" value="NZ_AP017378.1"/>
</dbReference>
<dbReference type="EMBL" id="AP017378">
    <property type="protein sequence ID" value="BBD08817.1"/>
    <property type="molecule type" value="Genomic_DNA"/>
</dbReference>
<dbReference type="Gene3D" id="3.40.50.11550">
    <property type="match status" value="1"/>
</dbReference>
<dbReference type="SUPFAM" id="SSF159501">
    <property type="entry name" value="EreA/ChaN-like"/>
    <property type="match status" value="1"/>
</dbReference>
<keyword evidence="3" id="KW-1185">Reference proteome</keyword>
<protein>
    <recommendedName>
        <fullName evidence="1">PDZ domain-containing protein</fullName>
    </recommendedName>
</protein>
<dbReference type="InterPro" id="IPR001478">
    <property type="entry name" value="PDZ"/>
</dbReference>
<organism evidence="2 3">
    <name type="scientific">Desulfovibrio ferrophilus</name>
    <dbReference type="NCBI Taxonomy" id="241368"/>
    <lineage>
        <taxon>Bacteria</taxon>
        <taxon>Pseudomonadati</taxon>
        <taxon>Thermodesulfobacteriota</taxon>
        <taxon>Desulfovibrionia</taxon>
        <taxon>Desulfovibrionales</taxon>
        <taxon>Desulfovibrionaceae</taxon>
        <taxon>Desulfovibrio</taxon>
    </lineage>
</organism>
<feature type="domain" description="PDZ" evidence="1">
    <location>
        <begin position="299"/>
        <end position="370"/>
    </location>
</feature>
<gene>
    <name evidence="2" type="ORF">DFE_2091</name>
</gene>
<dbReference type="InterPro" id="IPR007314">
    <property type="entry name" value="Cofac_haem-bd_dom"/>
</dbReference>
<accession>A0A2Z6AZX1</accession>
<dbReference type="SUPFAM" id="SSF50156">
    <property type="entry name" value="PDZ domain-like"/>
    <property type="match status" value="1"/>
</dbReference>
<dbReference type="InterPro" id="IPR036034">
    <property type="entry name" value="PDZ_sf"/>
</dbReference>
<dbReference type="SMART" id="SM00228">
    <property type="entry name" value="PDZ"/>
    <property type="match status" value="1"/>
</dbReference>
<dbReference type="Gene3D" id="2.30.42.10">
    <property type="match status" value="1"/>
</dbReference>
<dbReference type="CDD" id="cd14727">
    <property type="entry name" value="ChanN-like"/>
    <property type="match status" value="1"/>
</dbReference>
<dbReference type="Pfam" id="PF13180">
    <property type="entry name" value="PDZ_2"/>
    <property type="match status" value="1"/>
</dbReference>
<evidence type="ECO:0000259" key="1">
    <source>
        <dbReference type="SMART" id="SM00228"/>
    </source>
</evidence>
<dbReference type="KEGG" id="dfl:DFE_2091"/>
<evidence type="ECO:0000313" key="3">
    <source>
        <dbReference type="Proteomes" id="UP000269883"/>
    </source>
</evidence>
<proteinExistence type="predicted"/>
<dbReference type="Pfam" id="PF04187">
    <property type="entry name" value="Cofac_haem_bdg"/>
    <property type="match status" value="1"/>
</dbReference>
<name>A0A2Z6AZX1_9BACT</name>
<reference evidence="2 3" key="1">
    <citation type="journal article" date="2018" name="Sci. Adv.">
        <title>Multi-heme cytochromes provide a pathway for survival in energy-limited environments.</title>
        <authorList>
            <person name="Deng X."/>
            <person name="Dohmae N."/>
            <person name="Nealson K.H."/>
            <person name="Hashimoto K."/>
            <person name="Okamoto A."/>
        </authorList>
    </citation>
    <scope>NUCLEOTIDE SEQUENCE [LARGE SCALE GENOMIC DNA]</scope>
    <source>
        <strain evidence="2 3">IS5</strain>
    </source>
</reference>